<gene>
    <name evidence="1" type="ORF">LCGC14_2346210</name>
</gene>
<dbReference type="EMBL" id="LAZR01034053">
    <property type="protein sequence ID" value="KKL46376.1"/>
    <property type="molecule type" value="Genomic_DNA"/>
</dbReference>
<organism evidence="1">
    <name type="scientific">marine sediment metagenome</name>
    <dbReference type="NCBI Taxonomy" id="412755"/>
    <lineage>
        <taxon>unclassified sequences</taxon>
        <taxon>metagenomes</taxon>
        <taxon>ecological metagenomes</taxon>
    </lineage>
</organism>
<name>A0A0F9CY38_9ZZZZ</name>
<dbReference type="AlphaFoldDB" id="A0A0F9CY38"/>
<evidence type="ECO:0000313" key="1">
    <source>
        <dbReference type="EMBL" id="KKL46376.1"/>
    </source>
</evidence>
<proteinExistence type="predicted"/>
<accession>A0A0F9CY38</accession>
<comment type="caution">
    <text evidence="1">The sequence shown here is derived from an EMBL/GenBank/DDBJ whole genome shotgun (WGS) entry which is preliminary data.</text>
</comment>
<protein>
    <submittedName>
        <fullName evidence="1">Uncharacterized protein</fullName>
    </submittedName>
</protein>
<sequence length="87" mass="10044">MKTLNLDLSYINYIELSFLRRLVGDYQLKTAKMIHKQTGVDMKELLKVKKYTDTGEYIEPTGELDCCNSILDRIANIEKSLQEGVNK</sequence>
<reference evidence="1" key="1">
    <citation type="journal article" date="2015" name="Nature">
        <title>Complex archaea that bridge the gap between prokaryotes and eukaryotes.</title>
        <authorList>
            <person name="Spang A."/>
            <person name="Saw J.H."/>
            <person name="Jorgensen S.L."/>
            <person name="Zaremba-Niedzwiedzka K."/>
            <person name="Martijn J."/>
            <person name="Lind A.E."/>
            <person name="van Eijk R."/>
            <person name="Schleper C."/>
            <person name="Guy L."/>
            <person name="Ettema T.J."/>
        </authorList>
    </citation>
    <scope>NUCLEOTIDE SEQUENCE</scope>
</reference>